<sequence>MKCHYRFQVHQANRCRHQIKHYSTRLTNFTPYILLRSTQIVCCEDRVLVVKIRKVRIKSKDPCLIVNACYLGNY</sequence>
<organism evidence="1">
    <name type="scientific">Solanum chacoense</name>
    <name type="common">Chaco potato</name>
    <dbReference type="NCBI Taxonomy" id="4108"/>
    <lineage>
        <taxon>Eukaryota</taxon>
        <taxon>Viridiplantae</taxon>
        <taxon>Streptophyta</taxon>
        <taxon>Embryophyta</taxon>
        <taxon>Tracheophyta</taxon>
        <taxon>Spermatophyta</taxon>
        <taxon>Magnoliopsida</taxon>
        <taxon>eudicotyledons</taxon>
        <taxon>Gunneridae</taxon>
        <taxon>Pentapetalae</taxon>
        <taxon>asterids</taxon>
        <taxon>lamiids</taxon>
        <taxon>Solanales</taxon>
        <taxon>Solanaceae</taxon>
        <taxon>Solanoideae</taxon>
        <taxon>Solaneae</taxon>
        <taxon>Solanum</taxon>
    </lineage>
</organism>
<protein>
    <submittedName>
        <fullName evidence="1">Putative ovule protein</fullName>
    </submittedName>
</protein>
<evidence type="ECO:0000313" key="1">
    <source>
        <dbReference type="EMBL" id="JAP11255.1"/>
    </source>
</evidence>
<accession>A0A0V0GUA3</accession>
<dbReference type="AlphaFoldDB" id="A0A0V0GUA3"/>
<dbReference type="EMBL" id="GEDG01031654">
    <property type="protein sequence ID" value="JAP11255.1"/>
    <property type="molecule type" value="Transcribed_RNA"/>
</dbReference>
<proteinExistence type="predicted"/>
<name>A0A0V0GUA3_SOLCH</name>
<reference evidence="1" key="1">
    <citation type="submission" date="2015-12" db="EMBL/GenBank/DDBJ databases">
        <title>Gene expression during late stages of embryo sac development: a critical building block for successful pollen-pistil interactions.</title>
        <authorList>
            <person name="Liu Y."/>
            <person name="Joly V."/>
            <person name="Sabar M."/>
            <person name="Matton D.P."/>
        </authorList>
    </citation>
    <scope>NUCLEOTIDE SEQUENCE</scope>
</reference>